<accession>A0A9D4AJC4</accession>
<organism evidence="2 3">
    <name type="scientific">Gossypium stocksii</name>
    <dbReference type="NCBI Taxonomy" id="47602"/>
    <lineage>
        <taxon>Eukaryota</taxon>
        <taxon>Viridiplantae</taxon>
        <taxon>Streptophyta</taxon>
        <taxon>Embryophyta</taxon>
        <taxon>Tracheophyta</taxon>
        <taxon>Spermatophyta</taxon>
        <taxon>Magnoliopsida</taxon>
        <taxon>eudicotyledons</taxon>
        <taxon>Gunneridae</taxon>
        <taxon>Pentapetalae</taxon>
        <taxon>rosids</taxon>
        <taxon>malvids</taxon>
        <taxon>Malvales</taxon>
        <taxon>Malvaceae</taxon>
        <taxon>Malvoideae</taxon>
        <taxon>Gossypium</taxon>
    </lineage>
</organism>
<dbReference type="InterPro" id="IPR013103">
    <property type="entry name" value="RVT_2"/>
</dbReference>
<dbReference type="EMBL" id="JAIQCV010000002">
    <property type="protein sequence ID" value="KAH1122361.1"/>
    <property type="molecule type" value="Genomic_DNA"/>
</dbReference>
<evidence type="ECO:0000259" key="1">
    <source>
        <dbReference type="Pfam" id="PF07727"/>
    </source>
</evidence>
<keyword evidence="3" id="KW-1185">Reference proteome</keyword>
<dbReference type="Proteomes" id="UP000828251">
    <property type="component" value="Unassembled WGS sequence"/>
</dbReference>
<feature type="domain" description="Reverse transcriptase Ty1/copia-type" evidence="1">
    <location>
        <begin position="35"/>
        <end position="86"/>
    </location>
</feature>
<name>A0A9D4AJC4_9ROSI</name>
<dbReference type="Pfam" id="PF07727">
    <property type="entry name" value="RVT_2"/>
    <property type="match status" value="1"/>
</dbReference>
<dbReference type="AlphaFoldDB" id="A0A9D4AJC4"/>
<gene>
    <name evidence="2" type="ORF">J1N35_005521</name>
</gene>
<reference evidence="2 3" key="1">
    <citation type="journal article" date="2021" name="Plant Biotechnol. J.">
        <title>Multi-omics assisted identification of the key and species-specific regulatory components of drought-tolerant mechanisms in Gossypium stocksii.</title>
        <authorList>
            <person name="Yu D."/>
            <person name="Ke L."/>
            <person name="Zhang D."/>
            <person name="Wu Y."/>
            <person name="Sun Y."/>
            <person name="Mei J."/>
            <person name="Sun J."/>
            <person name="Sun Y."/>
        </authorList>
    </citation>
    <scope>NUCLEOTIDE SEQUENCE [LARGE SCALE GENOMIC DNA]</scope>
    <source>
        <strain evidence="3">cv. E1</strain>
        <tissue evidence="2">Leaf</tissue>
    </source>
</reference>
<dbReference type="OrthoDB" id="984330at2759"/>
<evidence type="ECO:0000313" key="2">
    <source>
        <dbReference type="EMBL" id="KAH1122361.1"/>
    </source>
</evidence>
<comment type="caution">
    <text evidence="2">The sequence shown here is derived from an EMBL/GenBank/DDBJ whole genome shotgun (WGS) entry which is preliminary data.</text>
</comment>
<proteinExistence type="predicted"/>
<protein>
    <recommendedName>
        <fullName evidence="1">Reverse transcriptase Ty1/copia-type domain-containing protein</fullName>
    </recommendedName>
</protein>
<sequence>MDQDGPRTYQEAMASLDSKKWLEAMRPEMDFMSENQLWILVDPPEGVKPIGCKWVFKKKIDMDGNVQTYKGQLVAKGQMPLAHNYFPYKTDVVTP</sequence>
<evidence type="ECO:0000313" key="3">
    <source>
        <dbReference type="Proteomes" id="UP000828251"/>
    </source>
</evidence>